<name>A0A0E9TF06_ANGAN</name>
<reference evidence="1" key="1">
    <citation type="submission" date="2014-11" db="EMBL/GenBank/DDBJ databases">
        <authorList>
            <person name="Amaro Gonzalez C."/>
        </authorList>
    </citation>
    <scope>NUCLEOTIDE SEQUENCE</scope>
</reference>
<reference evidence="1" key="2">
    <citation type="journal article" date="2015" name="Fish Shellfish Immunol.">
        <title>Early steps in the European eel (Anguilla anguilla)-Vibrio vulnificus interaction in the gills: Role of the RtxA13 toxin.</title>
        <authorList>
            <person name="Callol A."/>
            <person name="Pajuelo D."/>
            <person name="Ebbesson L."/>
            <person name="Teles M."/>
            <person name="MacKenzie S."/>
            <person name="Amaro C."/>
        </authorList>
    </citation>
    <scope>NUCLEOTIDE SEQUENCE</scope>
</reference>
<protein>
    <submittedName>
        <fullName evidence="1">Uncharacterized protein</fullName>
    </submittedName>
</protein>
<sequence>MLMVELIYLFIYCCILKALI</sequence>
<evidence type="ECO:0000313" key="1">
    <source>
        <dbReference type="EMBL" id="JAH52196.1"/>
    </source>
</evidence>
<dbReference type="EMBL" id="GBXM01056381">
    <property type="protein sequence ID" value="JAH52196.1"/>
    <property type="molecule type" value="Transcribed_RNA"/>
</dbReference>
<accession>A0A0E9TF06</accession>
<proteinExistence type="predicted"/>
<dbReference type="AlphaFoldDB" id="A0A0E9TF06"/>
<organism evidence="1">
    <name type="scientific">Anguilla anguilla</name>
    <name type="common">European freshwater eel</name>
    <name type="synonym">Muraena anguilla</name>
    <dbReference type="NCBI Taxonomy" id="7936"/>
    <lineage>
        <taxon>Eukaryota</taxon>
        <taxon>Metazoa</taxon>
        <taxon>Chordata</taxon>
        <taxon>Craniata</taxon>
        <taxon>Vertebrata</taxon>
        <taxon>Euteleostomi</taxon>
        <taxon>Actinopterygii</taxon>
        <taxon>Neopterygii</taxon>
        <taxon>Teleostei</taxon>
        <taxon>Anguilliformes</taxon>
        <taxon>Anguillidae</taxon>
        <taxon>Anguilla</taxon>
    </lineage>
</organism>